<evidence type="ECO:0000259" key="7">
    <source>
        <dbReference type="Pfam" id="PF08281"/>
    </source>
</evidence>
<dbReference type="PANTHER" id="PTHR43133:SF8">
    <property type="entry name" value="RNA POLYMERASE SIGMA FACTOR HI_1459-RELATED"/>
    <property type="match status" value="1"/>
</dbReference>
<proteinExistence type="inferred from homology"/>
<dbReference type="InterPro" id="IPR013324">
    <property type="entry name" value="RNA_pol_sigma_r3/r4-like"/>
</dbReference>
<gene>
    <name evidence="8" type="ORF">DBZ45_11250</name>
</gene>
<dbReference type="InterPro" id="IPR014284">
    <property type="entry name" value="RNA_pol_sigma-70_dom"/>
</dbReference>
<evidence type="ECO:0000313" key="9">
    <source>
        <dbReference type="Proteomes" id="UP000249166"/>
    </source>
</evidence>
<dbReference type="Gene3D" id="1.10.1740.10">
    <property type="match status" value="1"/>
</dbReference>
<feature type="domain" description="RNA polymerase sigma-70 region 2" evidence="6">
    <location>
        <begin position="24"/>
        <end position="90"/>
    </location>
</feature>
<dbReference type="OrthoDB" id="3747638at2"/>
<dbReference type="InterPro" id="IPR013249">
    <property type="entry name" value="RNA_pol_sigma70_r4_t2"/>
</dbReference>
<dbReference type="PANTHER" id="PTHR43133">
    <property type="entry name" value="RNA POLYMERASE ECF-TYPE SIGMA FACTO"/>
    <property type="match status" value="1"/>
</dbReference>
<protein>
    <submittedName>
        <fullName evidence="8">RNA polymerase subunit sigma-70</fullName>
    </submittedName>
</protein>
<keyword evidence="2" id="KW-0805">Transcription regulation</keyword>
<dbReference type="EMBL" id="QLNP01000075">
    <property type="protein sequence ID" value="RAM37210.1"/>
    <property type="molecule type" value="Genomic_DNA"/>
</dbReference>
<keyword evidence="5" id="KW-0804">Transcription</keyword>
<dbReference type="SUPFAM" id="SSF88659">
    <property type="entry name" value="Sigma3 and sigma4 domains of RNA polymerase sigma factors"/>
    <property type="match status" value="1"/>
</dbReference>
<feature type="domain" description="RNA polymerase sigma factor 70 region 4 type 2" evidence="7">
    <location>
        <begin position="125"/>
        <end position="175"/>
    </location>
</feature>
<evidence type="ECO:0000256" key="3">
    <source>
        <dbReference type="ARBA" id="ARBA00023082"/>
    </source>
</evidence>
<keyword evidence="3" id="KW-0731">Sigma factor</keyword>
<evidence type="ECO:0000313" key="8">
    <source>
        <dbReference type="EMBL" id="RAM37210.1"/>
    </source>
</evidence>
<reference evidence="8 9" key="1">
    <citation type="submission" date="2018-04" db="EMBL/GenBank/DDBJ databases">
        <title>Bacteria isolated from cave deposits of Manipur.</title>
        <authorList>
            <person name="Sahoo D."/>
            <person name="Sarangthem I."/>
            <person name="Nandeibam J."/>
        </authorList>
    </citation>
    <scope>NUCLEOTIDE SEQUENCE [LARGE SCALE GENOMIC DNA]</scope>
    <source>
        <strain evidence="9">mrc11</strain>
    </source>
</reference>
<dbReference type="CDD" id="cd06171">
    <property type="entry name" value="Sigma70_r4"/>
    <property type="match status" value="1"/>
</dbReference>
<evidence type="ECO:0000256" key="4">
    <source>
        <dbReference type="ARBA" id="ARBA00023125"/>
    </source>
</evidence>
<comment type="similarity">
    <text evidence="1">Belongs to the sigma-70 factor family. ECF subfamily.</text>
</comment>
<comment type="caution">
    <text evidence="8">The sequence shown here is derived from an EMBL/GenBank/DDBJ whole genome shotgun (WGS) entry which is preliminary data.</text>
</comment>
<dbReference type="NCBIfam" id="TIGR02937">
    <property type="entry name" value="sigma70-ECF"/>
    <property type="match status" value="1"/>
</dbReference>
<evidence type="ECO:0000256" key="1">
    <source>
        <dbReference type="ARBA" id="ARBA00010641"/>
    </source>
</evidence>
<dbReference type="SUPFAM" id="SSF88946">
    <property type="entry name" value="Sigma2 domain of RNA polymerase sigma factors"/>
    <property type="match status" value="1"/>
</dbReference>
<dbReference type="GO" id="GO:0006352">
    <property type="term" value="P:DNA-templated transcription initiation"/>
    <property type="evidence" value="ECO:0007669"/>
    <property type="project" value="InterPro"/>
</dbReference>
<evidence type="ECO:0000256" key="5">
    <source>
        <dbReference type="ARBA" id="ARBA00023163"/>
    </source>
</evidence>
<sequence>MHSVSTDSDIIRRSRDSPAVFGQLYDRHASAIYRYAARRAGDFAADDVTSETFLIAWEQLGNYDVSRDDARPWLFGIATNLLRQHHRAEATVLKAAAKSAAREALADDSDRIAAEVDAKVATGRMAHALKSMAAIDRETLLLYAWADLTYDGIALAMNVPVGTVRSRLNRARQTLRTQFNLEKLSETENHHGRPAAAPRNA</sequence>
<evidence type="ECO:0000259" key="6">
    <source>
        <dbReference type="Pfam" id="PF04542"/>
    </source>
</evidence>
<organism evidence="8 9">
    <name type="scientific">Arthrobacter globiformis</name>
    <dbReference type="NCBI Taxonomy" id="1665"/>
    <lineage>
        <taxon>Bacteria</taxon>
        <taxon>Bacillati</taxon>
        <taxon>Actinomycetota</taxon>
        <taxon>Actinomycetes</taxon>
        <taxon>Micrococcales</taxon>
        <taxon>Micrococcaceae</taxon>
        <taxon>Arthrobacter</taxon>
    </lineage>
</organism>
<dbReference type="InterPro" id="IPR039425">
    <property type="entry name" value="RNA_pol_sigma-70-like"/>
</dbReference>
<dbReference type="Gene3D" id="1.10.10.10">
    <property type="entry name" value="Winged helix-like DNA-binding domain superfamily/Winged helix DNA-binding domain"/>
    <property type="match status" value="1"/>
</dbReference>
<dbReference type="GO" id="GO:0003677">
    <property type="term" value="F:DNA binding"/>
    <property type="evidence" value="ECO:0007669"/>
    <property type="project" value="UniProtKB-KW"/>
</dbReference>
<keyword evidence="4" id="KW-0238">DNA-binding</keyword>
<evidence type="ECO:0000256" key="2">
    <source>
        <dbReference type="ARBA" id="ARBA00023015"/>
    </source>
</evidence>
<dbReference type="Pfam" id="PF04542">
    <property type="entry name" value="Sigma70_r2"/>
    <property type="match status" value="1"/>
</dbReference>
<dbReference type="GO" id="GO:0016987">
    <property type="term" value="F:sigma factor activity"/>
    <property type="evidence" value="ECO:0007669"/>
    <property type="project" value="UniProtKB-KW"/>
</dbReference>
<name>A0A328HJ16_ARTGO</name>
<dbReference type="InterPro" id="IPR036388">
    <property type="entry name" value="WH-like_DNA-bd_sf"/>
</dbReference>
<dbReference type="Pfam" id="PF08281">
    <property type="entry name" value="Sigma70_r4_2"/>
    <property type="match status" value="1"/>
</dbReference>
<dbReference type="AlphaFoldDB" id="A0A328HJ16"/>
<dbReference type="Proteomes" id="UP000249166">
    <property type="component" value="Unassembled WGS sequence"/>
</dbReference>
<dbReference type="InterPro" id="IPR013325">
    <property type="entry name" value="RNA_pol_sigma_r2"/>
</dbReference>
<dbReference type="InterPro" id="IPR007627">
    <property type="entry name" value="RNA_pol_sigma70_r2"/>
</dbReference>
<accession>A0A328HJ16</accession>